<sequence length="211" mass="23521">MPVWTRESENFYCCAMFKRKFFLVLLSALALNAFAEDSPQKKSLWDSFTSFFSSKAEPQGEGAMYQQLADIDNEIQETQWRYSRERRSVRKSRYKMHLKELGARRDSLSAEIEKAKTAPAGSSSSSQNLSSQASSSSSRVVLSSSSALLEKSPQSSSSGNATPPKKKADPVPDSVVVTVTVTKFVHDTVFVRDTIFIRDTLVVHDTIYGNL</sequence>
<feature type="chain" id="PRO_5013110733" evidence="2">
    <location>
        <begin position="36"/>
        <end position="211"/>
    </location>
</feature>
<keyword evidence="4" id="KW-1185">Reference proteome</keyword>
<accession>A0A1M6XSD0</accession>
<evidence type="ECO:0000313" key="3">
    <source>
        <dbReference type="EMBL" id="SHL08715.1"/>
    </source>
</evidence>
<evidence type="ECO:0000313" key="4">
    <source>
        <dbReference type="Proteomes" id="UP000184275"/>
    </source>
</evidence>
<evidence type="ECO:0000256" key="2">
    <source>
        <dbReference type="SAM" id="SignalP"/>
    </source>
</evidence>
<protein>
    <submittedName>
        <fullName evidence="3">Uncharacterized protein</fullName>
    </submittedName>
</protein>
<feature type="region of interest" description="Disordered" evidence="1">
    <location>
        <begin position="112"/>
        <end position="136"/>
    </location>
</feature>
<gene>
    <name evidence="3" type="ORF">SAMN05720469_1349</name>
</gene>
<organism evidence="3 4">
    <name type="scientific">Fibrobacter intestinalis</name>
    <dbReference type="NCBI Taxonomy" id="28122"/>
    <lineage>
        <taxon>Bacteria</taxon>
        <taxon>Pseudomonadati</taxon>
        <taxon>Fibrobacterota</taxon>
        <taxon>Fibrobacteria</taxon>
        <taxon>Fibrobacterales</taxon>
        <taxon>Fibrobacteraceae</taxon>
        <taxon>Fibrobacter</taxon>
    </lineage>
</organism>
<name>A0A1M6XSD0_9BACT</name>
<dbReference type="Proteomes" id="UP000184275">
    <property type="component" value="Unassembled WGS sequence"/>
</dbReference>
<feature type="signal peptide" evidence="2">
    <location>
        <begin position="1"/>
        <end position="35"/>
    </location>
</feature>
<proteinExistence type="predicted"/>
<dbReference type="AlphaFoldDB" id="A0A1M6XSD0"/>
<keyword evidence="2" id="KW-0732">Signal</keyword>
<feature type="compositionally biased region" description="Low complexity" evidence="1">
    <location>
        <begin position="148"/>
        <end position="158"/>
    </location>
</feature>
<evidence type="ECO:0000256" key="1">
    <source>
        <dbReference type="SAM" id="MobiDB-lite"/>
    </source>
</evidence>
<dbReference type="EMBL" id="FRAW01000034">
    <property type="protein sequence ID" value="SHL08715.1"/>
    <property type="molecule type" value="Genomic_DNA"/>
</dbReference>
<feature type="region of interest" description="Disordered" evidence="1">
    <location>
        <begin position="148"/>
        <end position="172"/>
    </location>
</feature>
<reference evidence="4" key="1">
    <citation type="submission" date="2016-11" db="EMBL/GenBank/DDBJ databases">
        <authorList>
            <person name="Varghese N."/>
            <person name="Submissions S."/>
        </authorList>
    </citation>
    <scope>NUCLEOTIDE SEQUENCE [LARGE SCALE GENOMIC DNA]</scope>
    <source>
        <strain evidence="4">UWOS</strain>
    </source>
</reference>
<feature type="compositionally biased region" description="Low complexity" evidence="1">
    <location>
        <begin position="122"/>
        <end position="136"/>
    </location>
</feature>